<keyword evidence="3" id="KW-1185">Reference proteome</keyword>
<sequence>MSPGSSTESYPAFSRIGLRKNPGKNLNQVTCLVQDSNLGHLVSRPDALNVTPQVWTVSPHVRGACGSLYFACTTQPLLRNSSISNYPTLAAMRKASLHQVQGKSSSSPIILAEGTSSKTYGCTSNLIPTGRGHSPYSRNSMQVLKEISRFGDINWPAWSPDLSAPDYFLCGYLKIKESQGRPHTLQHFKKKIETEIQKIPWDKLQNVMDNVRRSAEICFRSAGAHKSKFANDFHRYDLLVRERLPQKFRTSSSSSLERLVQFELIVGELPITTGDDSNDRSSTASHVDEIDLGRPRGETTRREMDAEGYNVGSYMGKRRRERPKRRRRSLGIE</sequence>
<protein>
    <submittedName>
        <fullName evidence="2">Uncharacterized protein</fullName>
    </submittedName>
</protein>
<dbReference type="EMBL" id="JAJSOF020000011">
    <property type="protein sequence ID" value="KAJ4444621.1"/>
    <property type="molecule type" value="Genomic_DNA"/>
</dbReference>
<proteinExistence type="predicted"/>
<dbReference type="Proteomes" id="UP001148838">
    <property type="component" value="Unassembled WGS sequence"/>
</dbReference>
<dbReference type="InterPro" id="IPR036397">
    <property type="entry name" value="RNaseH_sf"/>
</dbReference>
<feature type="compositionally biased region" description="Basic residues" evidence="1">
    <location>
        <begin position="316"/>
        <end position="333"/>
    </location>
</feature>
<feature type="region of interest" description="Disordered" evidence="1">
    <location>
        <begin position="273"/>
        <end position="333"/>
    </location>
</feature>
<evidence type="ECO:0000256" key="1">
    <source>
        <dbReference type="SAM" id="MobiDB-lite"/>
    </source>
</evidence>
<reference evidence="2 3" key="1">
    <citation type="journal article" date="2022" name="Allergy">
        <title>Genome assembly and annotation of Periplaneta americana reveal a comprehensive cockroach allergen profile.</title>
        <authorList>
            <person name="Wang L."/>
            <person name="Xiong Q."/>
            <person name="Saelim N."/>
            <person name="Wang L."/>
            <person name="Nong W."/>
            <person name="Wan A.T."/>
            <person name="Shi M."/>
            <person name="Liu X."/>
            <person name="Cao Q."/>
            <person name="Hui J.H.L."/>
            <person name="Sookrung N."/>
            <person name="Leung T.F."/>
            <person name="Tungtrongchitr A."/>
            <person name="Tsui S.K.W."/>
        </authorList>
    </citation>
    <scope>NUCLEOTIDE SEQUENCE [LARGE SCALE GENOMIC DNA]</scope>
    <source>
        <strain evidence="2">PWHHKU_190912</strain>
    </source>
</reference>
<evidence type="ECO:0000313" key="3">
    <source>
        <dbReference type="Proteomes" id="UP001148838"/>
    </source>
</evidence>
<evidence type="ECO:0000313" key="2">
    <source>
        <dbReference type="EMBL" id="KAJ4444621.1"/>
    </source>
</evidence>
<dbReference type="Gene3D" id="3.30.420.10">
    <property type="entry name" value="Ribonuclease H-like superfamily/Ribonuclease H"/>
    <property type="match status" value="1"/>
</dbReference>
<organism evidence="2 3">
    <name type="scientific">Periplaneta americana</name>
    <name type="common">American cockroach</name>
    <name type="synonym">Blatta americana</name>
    <dbReference type="NCBI Taxonomy" id="6978"/>
    <lineage>
        <taxon>Eukaryota</taxon>
        <taxon>Metazoa</taxon>
        <taxon>Ecdysozoa</taxon>
        <taxon>Arthropoda</taxon>
        <taxon>Hexapoda</taxon>
        <taxon>Insecta</taxon>
        <taxon>Pterygota</taxon>
        <taxon>Neoptera</taxon>
        <taxon>Polyneoptera</taxon>
        <taxon>Dictyoptera</taxon>
        <taxon>Blattodea</taxon>
        <taxon>Blattoidea</taxon>
        <taxon>Blattidae</taxon>
        <taxon>Blattinae</taxon>
        <taxon>Periplaneta</taxon>
    </lineage>
</organism>
<gene>
    <name evidence="2" type="ORF">ANN_06417</name>
</gene>
<name>A0ABQ8TER9_PERAM</name>
<comment type="caution">
    <text evidence="2">The sequence shown here is derived from an EMBL/GenBank/DDBJ whole genome shotgun (WGS) entry which is preliminary data.</text>
</comment>
<accession>A0ABQ8TER9</accession>
<feature type="compositionally biased region" description="Basic and acidic residues" evidence="1">
    <location>
        <begin position="286"/>
        <end position="305"/>
    </location>
</feature>